<dbReference type="InterPro" id="IPR006530">
    <property type="entry name" value="YD"/>
</dbReference>
<feature type="domain" description="LysM" evidence="2">
    <location>
        <begin position="1703"/>
        <end position="1750"/>
    </location>
</feature>
<feature type="compositionally biased region" description="Polar residues" evidence="1">
    <location>
        <begin position="2041"/>
        <end position="2051"/>
    </location>
</feature>
<dbReference type="NCBIfam" id="TIGR01643">
    <property type="entry name" value="YD_repeat_2x"/>
    <property type="match status" value="1"/>
</dbReference>
<evidence type="ECO:0000259" key="2">
    <source>
        <dbReference type="PROSITE" id="PS51782"/>
    </source>
</evidence>
<sequence length="2429" mass="252445">GETISQTDALGGQSLYTYNTLGKLLTSALPTVNVTDETGAVHAVSPATTHYYDVSGRLVATRDANGALTTRQLLAGSGYGDDQALFTVERHPDGGVAQIGYDVFHDARFAINEVGAVETRTYDGMGRLVSLAHTSKSNPLTLRGTTGKDEFDIRGPSVLEGNGGADVFRFNRGVGSVVINAPGGTSSGAVLEFDIGTSLSDLAFSNDGAGNLVIINAQGDRIHVTGQFAASSNGVAQIKFADGSTLSQQQITDLVTTGSAGNRRLYGTSGANTFDSRGQAFYAQGNGGADVFIYNAGYGALEIAATGSGSILRMGPGFTAENLAISSDASGNLIIGGGANDLIQVNGQYGSTVAGIDLIEFADGTTLTRQQLAERVTIGSPLNSSLYGTSGNNYFDGKGAAHYIRGGGGTDTFVYKAGYGALQIDQQSGSTSVLVLGEGLTTSNLSFTSNTSNDLIITGANGDRIVVSNHFAAPFVGILWGVGSVQFADGTTLNRQQLASLVSTGSAANAKIYGSGGADIIDSMGFASFAQGGGGGDTFVYNLGYGELTIDNPNSAGSILQFGAGITQASLTFRSDSGDLLVTGQNGDAIRIRSHVSSSYYSIGSFMFADGTTLSREQVALITTPLSPAGTSLNGTTAAETLVATSGVRYINGQGGNDTFVYNAGHGALEITQRGGTGATLQLGAGLTLSNLVFDSIGGDLIITGPNGDRIEINDQFSSGTFYGVASVLLADGTTLNRAQLGAMVTTGSAANRTIYGADGADVIDTNGQAHYIDGRGGADTIIYNPGYGALEINQGNAANAVLRFGAGYTLSDLSFRGTSTGGMIISAANGDVIQINNQFTSGSYYGVGSIEFADGSTLTRQQMLDILSIGSAANRFLYGSSGAETFDTTGAARYINGNGGADTFLYNVGYGALEIQQYQYGGSGSVLRFGAGIGMANLTFSGTSGDDLIITVGGGGRVQLNDQFYTNSATGPFSYGVDTIELADGTTISRQQMLALAATGSTANRLLYGTPGGEVFDTNGVANYIKGNGGDDTFLFNVGYGAVRIEADAGSGATSTSILQLGPGITAAQLIFTGSGSNLIIANGTGDNIVLVNQLTSARYGVSEIRFADGSILNRQQFMGLYGSTQSLIDSYTYDGLGQRIRHSNSQLGTTALAERTDYDLDGRVVSQIDFNGYATTYAYAYDASLATTGLGVFGGWTQTITNTAGLISTAKADYFGRSLGGVDFGGRISNLTYDLAGRLVQKTNSAGQDLRYTYFNTGALASESNLNFGLTGAQSVQTYGYDVAGRRTRETQVLTTNAYDEFGQVYQVTRSLQDASMTYDALGRTTRLVDSGEDGANPVDINYEYDANNNVRLVASTYRDLVSGALVSKNQWYRYDSMNRFVTTGGQLLDAQGAVTQARGAAGNTIGRGDTGVDLTYDRAGRRISATSTGNAETYTYTPSGYLSTVHINGALRVQNVRDSMGRLLSHSEYNADGKIAYSEDSTYDAGSQVITSQTSTLQSDGAIVTATTTFDYKADVGGGVYTGAYMGGVVTHSRTTASQIKSGQTTAQPTSDTVNTYVWWDGPKQSVISIRPDITKSTVNTSTFTYDTSGNVVSVAIQDGRPRTVHYVTNAAGQILSRKETSASSANPVEYYYRFNNIQRANIGNDGANGKTNYAASIAQRSAPAQSTAFQGGSPSSYADMDQQYDALNANSLAEAEGAPTYTVVPGDTLQSIAAGLWGDSSLWYLIANFNGLTGSEELVQGTRIQIPAQVTNVHHSSDTFQAYDPTRALGSVAPDQVAPVQPRKKQGCGVFGQILAVVVAAVVTYVTAGALGGPSASFLGKIVIGAASMAAGNVAQQVVGIATGVQDKFSWKSVGMAAINGAVGGAVGVGGPGNLGTQIVRGAAANVVTQGVAVATGLQSKFDWTSVAVSAVGTAVGGGVARAAGGTSWAPAGSIRNMALAGTAELLASAGAQSLLTGTDFGDNVRSMLPGVVGSTIGRAITNGMETKPQSAHDGRNKAGSKELAYGNVQVWNDTVSVEEPAPLQAWRPDDPGPLSTMPTFRTTPSGAITKVPRRGEIEIGDATFIPASRYSTSFAYKQTVGQFGSLTMQGPAGADLHPTYGEVEAGDGRKYSTLTVTDTNTGDVYYQGGYFEGLEVTGELFSLSVSKRDQALTRAEVRSSAYADGLTERANAFTDAVDSWVLDPVGVTGEMLKATWEGGRAISRLMNPLNLKGRIEFALAVGGQIEKGVTQIQTAQQQGNLDLLVANRLGYYTPDIVMSAVTGGEAAVARFGAAAPVLRGAPLVLDNIGFGITGRVAQTGSGNFVGSADAVYDAIRASTTDVASIASNTGFKTSNIQKVKDHLFYNEHLLDRYVAQGEPAIRARFDSDLGQAQAWQRLEAGTHTPADIQLLKHETAEAWYMRKVAPGYSAAHDAAQVHFPAPRY</sequence>
<proteinExistence type="predicted"/>
<dbReference type="Gene3D" id="3.10.350.10">
    <property type="entry name" value="LysM domain"/>
    <property type="match status" value="1"/>
</dbReference>
<keyword evidence="4" id="KW-1185">Reference proteome</keyword>
<dbReference type="InterPro" id="IPR010566">
    <property type="entry name" value="Haemolys_ca-bd"/>
</dbReference>
<dbReference type="PROSITE" id="PS51782">
    <property type="entry name" value="LYSM"/>
    <property type="match status" value="1"/>
</dbReference>
<comment type="caution">
    <text evidence="3">The sequence shown here is derived from an EMBL/GenBank/DDBJ whole genome shotgun (WGS) entry which is preliminary data.</text>
</comment>
<accession>A0A2T9J4N2</accession>
<dbReference type="EMBL" id="QDKP01000053">
    <property type="protein sequence ID" value="PVM75719.1"/>
    <property type="molecule type" value="Genomic_DNA"/>
</dbReference>
<reference evidence="3 4" key="1">
    <citation type="submission" date="2018-04" db="EMBL/GenBank/DDBJ databases">
        <title>The genome sequence of Caulobacter sp. 736.</title>
        <authorList>
            <person name="Gao J."/>
            <person name="Sun J."/>
        </authorList>
    </citation>
    <scope>NUCLEOTIDE SEQUENCE [LARGE SCALE GENOMIC DNA]</scope>
    <source>
        <strain evidence="3 4">736</strain>
    </source>
</reference>
<dbReference type="InterPro" id="IPR018392">
    <property type="entry name" value="LysM"/>
</dbReference>
<evidence type="ECO:0000256" key="1">
    <source>
        <dbReference type="SAM" id="MobiDB-lite"/>
    </source>
</evidence>
<dbReference type="Pfam" id="PF06594">
    <property type="entry name" value="HCBP_related"/>
    <property type="match status" value="7"/>
</dbReference>
<evidence type="ECO:0000313" key="3">
    <source>
        <dbReference type="EMBL" id="PVM75719.1"/>
    </source>
</evidence>
<dbReference type="Proteomes" id="UP000244913">
    <property type="component" value="Unassembled WGS sequence"/>
</dbReference>
<feature type="region of interest" description="Disordered" evidence="1">
    <location>
        <begin position="2028"/>
        <end position="2052"/>
    </location>
</feature>
<dbReference type="InterPro" id="IPR011049">
    <property type="entry name" value="Serralysin-like_metalloprot_C"/>
</dbReference>
<gene>
    <name evidence="3" type="ORF">DDF65_18430</name>
</gene>
<dbReference type="SMART" id="SM00257">
    <property type="entry name" value="LysM"/>
    <property type="match status" value="1"/>
</dbReference>
<dbReference type="CDD" id="cd00118">
    <property type="entry name" value="LysM"/>
    <property type="match status" value="1"/>
</dbReference>
<dbReference type="InterPro" id="IPR036779">
    <property type="entry name" value="LysM_dom_sf"/>
</dbReference>
<dbReference type="SUPFAM" id="SSF51120">
    <property type="entry name" value="beta-Roll"/>
    <property type="match status" value="4"/>
</dbReference>
<protein>
    <recommendedName>
        <fullName evidence="2">LysM domain-containing protein</fullName>
    </recommendedName>
</protein>
<dbReference type="Gene3D" id="2.180.10.10">
    <property type="entry name" value="RHS repeat-associated core"/>
    <property type="match status" value="2"/>
</dbReference>
<name>A0A2T9J4N2_9CAUL</name>
<organism evidence="3 4">
    <name type="scientific">Caulobacter radicis</name>
    <dbReference type="NCBI Taxonomy" id="2172650"/>
    <lineage>
        <taxon>Bacteria</taxon>
        <taxon>Pseudomonadati</taxon>
        <taxon>Pseudomonadota</taxon>
        <taxon>Alphaproteobacteria</taxon>
        <taxon>Caulobacterales</taxon>
        <taxon>Caulobacteraceae</taxon>
        <taxon>Caulobacter</taxon>
    </lineage>
</organism>
<feature type="non-terminal residue" evidence="3">
    <location>
        <position position="1"/>
    </location>
</feature>
<evidence type="ECO:0000313" key="4">
    <source>
        <dbReference type="Proteomes" id="UP000244913"/>
    </source>
</evidence>
<dbReference type="RefSeq" id="WP_165828992.1">
    <property type="nucleotide sequence ID" value="NZ_QDKP01000053.1"/>
</dbReference>